<reference evidence="2 3" key="1">
    <citation type="journal article" date="2020" name="G3 (Bethesda)">
        <title>Improved Reference Genome for Cyclotella cryptica CCMP332, a Model for Cell Wall Morphogenesis, Salinity Adaptation, and Lipid Production in Diatoms (Bacillariophyta).</title>
        <authorList>
            <person name="Roberts W.R."/>
            <person name="Downey K.M."/>
            <person name="Ruck E.C."/>
            <person name="Traller J.C."/>
            <person name="Alverson A.J."/>
        </authorList>
    </citation>
    <scope>NUCLEOTIDE SEQUENCE [LARGE SCALE GENOMIC DNA]</scope>
    <source>
        <strain evidence="2 3">CCMP332</strain>
    </source>
</reference>
<protein>
    <submittedName>
        <fullName evidence="2">Uncharacterized protein</fullName>
    </submittedName>
</protein>
<gene>
    <name evidence="2" type="ORF">HJC23_003131</name>
</gene>
<evidence type="ECO:0000256" key="1">
    <source>
        <dbReference type="ARBA" id="ARBA00023054"/>
    </source>
</evidence>
<sequence>MAAPNCHCGHRVEAPAANELGVIEVDGTRHFCRENTDDDAPPVPQNGVFCHRCATRLLSSQITRYKAAIETHRLERVEFRRRLLATRLAVNNAEHHRGDDFSLSTTRALPDPNYIRQQVSQLRQTLDKLRSVSNELAIRVTSKTVENDERQERLELNFAKVDLARERLDSMRQFLLLTSEENSAADNAEEKKHAELSYRYTNSGGGLRDALLSGTRQIQTIRFHFALRVFEMHSIDVGEENSHLMIRKPTGGRNNSALIASGVGKIGGFPLPHAGPALYGVLPPGMLASSLRLVASLTNLLARCLGVVLPHPILVCSRECVRCGRLYDYNSDVICDAGGSCQVDDVLGGLCSSCVRDDLRDSSEYHELCDEHLSNSKYQSHGSKQDIKSSLLQNIPSKSSFLSFVGTSARKAMAIATGSAPPTSLEPLKTKSMNQNQSASYARATSPSAIARRINYASFAVLLESNESGAAEYVLNPPRWKEEKKHSNEDHESAGKFYKSQVFSNREEFHLAEEKFGTGLQLLQNDVIALCFRTGVDVSSLWPAESVLLNLYSLLCHCIHVLGLV</sequence>
<name>A0ABD3P3Z2_9STRA</name>
<dbReference type="Proteomes" id="UP001516023">
    <property type="component" value="Unassembled WGS sequence"/>
</dbReference>
<dbReference type="PANTHER" id="PTHR15157">
    <property type="entry name" value="UV RADIATION RESISTANCE-ASSOCIATED GENE PROTEIN"/>
    <property type="match status" value="1"/>
</dbReference>
<keyword evidence="1" id="KW-0175">Coiled coil</keyword>
<dbReference type="AlphaFoldDB" id="A0ABD3P3Z2"/>
<accession>A0ABD3P3Z2</accession>
<proteinExistence type="predicted"/>
<dbReference type="PANTHER" id="PTHR15157:SF5">
    <property type="entry name" value="UV RADIATION RESISTANCE-ASSOCIATED GENE PROTEIN"/>
    <property type="match status" value="1"/>
</dbReference>
<evidence type="ECO:0000313" key="2">
    <source>
        <dbReference type="EMBL" id="KAL3782975.1"/>
    </source>
</evidence>
<comment type="caution">
    <text evidence="2">The sequence shown here is derived from an EMBL/GenBank/DDBJ whole genome shotgun (WGS) entry which is preliminary data.</text>
</comment>
<evidence type="ECO:0000313" key="3">
    <source>
        <dbReference type="Proteomes" id="UP001516023"/>
    </source>
</evidence>
<dbReference type="EMBL" id="JABMIG020000271">
    <property type="protein sequence ID" value="KAL3782975.1"/>
    <property type="molecule type" value="Genomic_DNA"/>
</dbReference>
<organism evidence="2 3">
    <name type="scientific">Cyclotella cryptica</name>
    <dbReference type="NCBI Taxonomy" id="29204"/>
    <lineage>
        <taxon>Eukaryota</taxon>
        <taxon>Sar</taxon>
        <taxon>Stramenopiles</taxon>
        <taxon>Ochrophyta</taxon>
        <taxon>Bacillariophyta</taxon>
        <taxon>Coscinodiscophyceae</taxon>
        <taxon>Thalassiosirophycidae</taxon>
        <taxon>Stephanodiscales</taxon>
        <taxon>Stephanodiscaceae</taxon>
        <taxon>Cyclotella</taxon>
    </lineage>
</organism>
<keyword evidence="3" id="KW-1185">Reference proteome</keyword>